<proteinExistence type="inferred from homology"/>
<keyword evidence="2" id="KW-0285">Flavoprotein</keyword>
<dbReference type="InterPro" id="IPR007867">
    <property type="entry name" value="GMC_OxRtase_C"/>
</dbReference>
<keyword evidence="8" id="KW-1185">Reference proteome</keyword>
<evidence type="ECO:0008006" key="9">
    <source>
        <dbReference type="Google" id="ProtNLM"/>
    </source>
</evidence>
<keyword evidence="3" id="KW-0274">FAD</keyword>
<feature type="domain" description="Glucose-methanol-choline oxidoreductase C-terminal" evidence="6">
    <location>
        <begin position="365"/>
        <end position="420"/>
    </location>
</feature>
<dbReference type="Proteomes" id="UP000886885">
    <property type="component" value="Chromosome 2D"/>
</dbReference>
<evidence type="ECO:0000256" key="2">
    <source>
        <dbReference type="ARBA" id="ARBA00022630"/>
    </source>
</evidence>
<dbReference type="InterPro" id="IPR000172">
    <property type="entry name" value="GMC_OxRdtase_N"/>
</dbReference>
<feature type="domain" description="Glucose-methanol-choline oxidoreductase N-terminal" evidence="5">
    <location>
        <begin position="202"/>
        <end position="330"/>
    </location>
</feature>
<dbReference type="AlphaFoldDB" id="A0A8X8AF05"/>
<evidence type="ECO:0000256" key="1">
    <source>
        <dbReference type="ARBA" id="ARBA00010790"/>
    </source>
</evidence>
<dbReference type="GO" id="GO:0050660">
    <property type="term" value="F:flavin adenine dinucleotide binding"/>
    <property type="evidence" value="ECO:0007669"/>
    <property type="project" value="InterPro"/>
</dbReference>
<dbReference type="EMBL" id="JAAWWB010000004">
    <property type="protein sequence ID" value="KAG6785477.1"/>
    <property type="molecule type" value="Genomic_DNA"/>
</dbReference>
<dbReference type="OrthoDB" id="859757at2759"/>
<comment type="caution">
    <text evidence="7">The sequence shown here is derived from an EMBL/GenBank/DDBJ whole genome shotgun (WGS) entry which is preliminary data.</text>
</comment>
<dbReference type="PANTHER" id="PTHR46056:SF12">
    <property type="entry name" value="LONG-CHAIN-ALCOHOL OXIDASE"/>
    <property type="match status" value="1"/>
</dbReference>
<sequence length="432" mass="47366">MQSLAAFCETLIPPLPVPSFSEEIPVDKLEAILSFYKASGSQSPVSDEFSEISVEMREETLRKWSRQRYLTPLRAVFVVIKLEHTDDNSGNKAWEAIGYQVDTREKLKKPGERPLQRGIIETAAHQNDSTLVQYLIQRGLQVMEDPEHNTCKVKCDVVIVGSCCGGGVAASVLASSGKKVLVLEKGNYFVPEDYSSLEGPSMSELYESGGFLSAFGGETTLLAGSTVGGGSAVNWSACIKTPDSVLREWSVDHIIPLYGSPEYQYAMDAVCKRIGVTEHCTEEGFQNQVLRRGCEKLGLKVEFVPRNCTEDHYRGSCCYGCRTGEKKGTRFHMAVLARSGFGRVLGHNHNTWRLRSREENCTILFSAHPMGSCRTGATAEEGGVNQNGESCEAENLFVCDRSGLPSAIGVNPMITIQSTAYCISKKIAESLK</sequence>
<dbReference type="Pfam" id="PF00732">
    <property type="entry name" value="GMC_oxred_N"/>
    <property type="match status" value="1"/>
</dbReference>
<dbReference type="Pfam" id="PF05199">
    <property type="entry name" value="GMC_oxred_C"/>
    <property type="match status" value="1"/>
</dbReference>
<evidence type="ECO:0000313" key="7">
    <source>
        <dbReference type="EMBL" id="KAG6785477.1"/>
    </source>
</evidence>
<accession>A0A8X8AF05</accession>
<dbReference type="GO" id="GO:0016614">
    <property type="term" value="F:oxidoreductase activity, acting on CH-OH group of donors"/>
    <property type="evidence" value="ECO:0007669"/>
    <property type="project" value="InterPro"/>
</dbReference>
<keyword evidence="4" id="KW-0560">Oxidoreductase</keyword>
<evidence type="ECO:0000313" key="8">
    <source>
        <dbReference type="Proteomes" id="UP000886885"/>
    </source>
</evidence>
<evidence type="ECO:0000259" key="5">
    <source>
        <dbReference type="Pfam" id="PF00732"/>
    </source>
</evidence>
<evidence type="ECO:0000259" key="6">
    <source>
        <dbReference type="Pfam" id="PF05199"/>
    </source>
</evidence>
<evidence type="ECO:0000256" key="3">
    <source>
        <dbReference type="ARBA" id="ARBA00022827"/>
    </source>
</evidence>
<name>A0A8X8AF05_POPTO</name>
<protein>
    <recommendedName>
        <fullName evidence="9">Long-chain-alcohol oxidase</fullName>
    </recommendedName>
</protein>
<comment type="similarity">
    <text evidence="1">Belongs to the GMC oxidoreductase family.</text>
</comment>
<organism evidence="7 8">
    <name type="scientific">Populus tomentosa</name>
    <name type="common">Chinese white poplar</name>
    <dbReference type="NCBI Taxonomy" id="118781"/>
    <lineage>
        <taxon>Eukaryota</taxon>
        <taxon>Viridiplantae</taxon>
        <taxon>Streptophyta</taxon>
        <taxon>Embryophyta</taxon>
        <taxon>Tracheophyta</taxon>
        <taxon>Spermatophyta</taxon>
        <taxon>Magnoliopsida</taxon>
        <taxon>eudicotyledons</taxon>
        <taxon>Gunneridae</taxon>
        <taxon>Pentapetalae</taxon>
        <taxon>rosids</taxon>
        <taxon>fabids</taxon>
        <taxon>Malpighiales</taxon>
        <taxon>Salicaceae</taxon>
        <taxon>Saliceae</taxon>
        <taxon>Populus</taxon>
    </lineage>
</organism>
<reference evidence="7" key="1">
    <citation type="journal article" date="2020" name="bioRxiv">
        <title>Hybrid origin of Populus tomentosa Carr. identified through genome sequencing and phylogenomic analysis.</title>
        <authorList>
            <person name="An X."/>
            <person name="Gao K."/>
            <person name="Chen Z."/>
            <person name="Li J."/>
            <person name="Yang X."/>
            <person name="Yang X."/>
            <person name="Zhou J."/>
            <person name="Guo T."/>
            <person name="Zhao T."/>
            <person name="Huang S."/>
            <person name="Miao D."/>
            <person name="Khan W.U."/>
            <person name="Rao P."/>
            <person name="Ye M."/>
            <person name="Lei B."/>
            <person name="Liao W."/>
            <person name="Wang J."/>
            <person name="Ji L."/>
            <person name="Li Y."/>
            <person name="Guo B."/>
            <person name="Mustafa N.S."/>
            <person name="Li S."/>
            <person name="Yun Q."/>
            <person name="Keller S.R."/>
            <person name="Mao J."/>
            <person name="Zhang R."/>
            <person name="Strauss S.H."/>
        </authorList>
    </citation>
    <scope>NUCLEOTIDE SEQUENCE</scope>
    <source>
        <strain evidence="7">GM15</strain>
        <tissue evidence="7">Leaf</tissue>
    </source>
</reference>
<dbReference type="PANTHER" id="PTHR46056">
    <property type="entry name" value="LONG-CHAIN-ALCOHOL OXIDASE"/>
    <property type="match status" value="1"/>
</dbReference>
<gene>
    <name evidence="7" type="ORF">POTOM_011210</name>
</gene>
<evidence type="ECO:0000256" key="4">
    <source>
        <dbReference type="ARBA" id="ARBA00023002"/>
    </source>
</evidence>